<evidence type="ECO:0000256" key="1">
    <source>
        <dbReference type="SAM" id="MobiDB-lite"/>
    </source>
</evidence>
<gene>
    <name evidence="2" type="ORF">DQ392_28325</name>
</gene>
<accession>A0A367EBD1</accession>
<reference evidence="2 3" key="1">
    <citation type="submission" date="2018-06" db="EMBL/GenBank/DDBJ databases">
        <title>Streptomyces reniochalinae sp. nov. and Streptomyces diacarnus sp. nov. from marine sponges.</title>
        <authorList>
            <person name="Li L."/>
        </authorList>
    </citation>
    <scope>NUCLEOTIDE SEQUENCE [LARGE SCALE GENOMIC DNA]</scope>
    <source>
        <strain evidence="2 3">LHW50302</strain>
    </source>
</reference>
<name>A0A367EBD1_9ACTN</name>
<dbReference type="Proteomes" id="UP000253507">
    <property type="component" value="Unassembled WGS sequence"/>
</dbReference>
<feature type="compositionally biased region" description="Basic residues" evidence="1">
    <location>
        <begin position="11"/>
        <end position="21"/>
    </location>
</feature>
<organism evidence="2 3">
    <name type="scientific">Streptomyces reniochalinae</name>
    <dbReference type="NCBI Taxonomy" id="2250578"/>
    <lineage>
        <taxon>Bacteria</taxon>
        <taxon>Bacillati</taxon>
        <taxon>Actinomycetota</taxon>
        <taxon>Actinomycetes</taxon>
        <taxon>Kitasatosporales</taxon>
        <taxon>Streptomycetaceae</taxon>
        <taxon>Streptomyces</taxon>
    </lineage>
</organism>
<sequence>MRGSLHNGFVPRRRHPWRRGRTRDIKDKAVLRLPGETLQRLVSAARVPLMLLMFMVHRRCPDLRGGGLGGDGPSMVPGSIPRARTMRIQQPQQKQGQPKRPERTRC</sequence>
<dbReference type="AlphaFoldDB" id="A0A367EBD1"/>
<comment type="caution">
    <text evidence="2">The sequence shown here is derived from an EMBL/GenBank/DDBJ whole genome shotgun (WGS) entry which is preliminary data.</text>
</comment>
<evidence type="ECO:0000313" key="3">
    <source>
        <dbReference type="Proteomes" id="UP000253507"/>
    </source>
</evidence>
<protein>
    <submittedName>
        <fullName evidence="2">Uncharacterized protein</fullName>
    </submittedName>
</protein>
<keyword evidence="3" id="KW-1185">Reference proteome</keyword>
<dbReference type="RefSeq" id="WP_114018502.1">
    <property type="nucleotide sequence ID" value="NZ_QOIM01000042.1"/>
</dbReference>
<dbReference type="EMBL" id="QOIM01000042">
    <property type="protein sequence ID" value="RCG14965.1"/>
    <property type="molecule type" value="Genomic_DNA"/>
</dbReference>
<evidence type="ECO:0000313" key="2">
    <source>
        <dbReference type="EMBL" id="RCG14965.1"/>
    </source>
</evidence>
<feature type="compositionally biased region" description="Low complexity" evidence="1">
    <location>
        <begin position="89"/>
        <end position="98"/>
    </location>
</feature>
<proteinExistence type="predicted"/>
<feature type="region of interest" description="Disordered" evidence="1">
    <location>
        <begin position="64"/>
        <end position="106"/>
    </location>
</feature>
<feature type="region of interest" description="Disordered" evidence="1">
    <location>
        <begin position="1"/>
        <end position="21"/>
    </location>
</feature>